<name>A0A1M5XWU9_9GAMM</name>
<dbReference type="InterPro" id="IPR018511">
    <property type="entry name" value="Hemolysin-typ_Ca-bd_CS"/>
</dbReference>
<keyword evidence="1" id="KW-0106">Calcium</keyword>
<dbReference type="Proteomes" id="UP000184268">
    <property type="component" value="Unassembled WGS sequence"/>
</dbReference>
<dbReference type="InterPro" id="IPR013783">
    <property type="entry name" value="Ig-like_fold"/>
</dbReference>
<dbReference type="PROSITE" id="PS50234">
    <property type="entry name" value="VWFA"/>
    <property type="match status" value="1"/>
</dbReference>
<dbReference type="Gene3D" id="2.60.40.10">
    <property type="entry name" value="Immunoglobulins"/>
    <property type="match status" value="14"/>
</dbReference>
<dbReference type="InterPro" id="IPR010221">
    <property type="entry name" value="VCBS_dom"/>
</dbReference>
<dbReference type="InterPro" id="IPR001343">
    <property type="entry name" value="Hemolysn_Ca-bd"/>
</dbReference>
<evidence type="ECO:0000313" key="5">
    <source>
        <dbReference type="Proteomes" id="UP000184268"/>
    </source>
</evidence>
<evidence type="ECO:0000256" key="2">
    <source>
        <dbReference type="SAM" id="MobiDB-lite"/>
    </source>
</evidence>
<feature type="region of interest" description="Disordered" evidence="2">
    <location>
        <begin position="2467"/>
        <end position="2489"/>
    </location>
</feature>
<accession>A0A1M5XWU9</accession>
<keyword evidence="5" id="KW-1185">Reference proteome</keyword>
<evidence type="ECO:0000256" key="1">
    <source>
        <dbReference type="ARBA" id="ARBA00022837"/>
    </source>
</evidence>
<dbReference type="SUPFAM" id="SSF53300">
    <property type="entry name" value="vWA-like"/>
    <property type="match status" value="1"/>
</dbReference>
<dbReference type="Pfam" id="PF17803">
    <property type="entry name" value="Cadherin_4"/>
    <property type="match status" value="14"/>
</dbReference>
<dbReference type="Gene3D" id="2.150.10.10">
    <property type="entry name" value="Serralysin-like metalloprotease, C-terminal"/>
    <property type="match status" value="1"/>
</dbReference>
<reference evidence="4 5" key="1">
    <citation type="submission" date="2016-11" db="EMBL/GenBank/DDBJ databases">
        <authorList>
            <person name="Jaros S."/>
            <person name="Januszkiewicz K."/>
            <person name="Wedrychowicz H."/>
        </authorList>
    </citation>
    <scope>NUCLEOTIDE SEQUENCE [LARGE SCALE GENOMIC DNA]</scope>
    <source>
        <strain evidence="4 5">DSM 16917</strain>
    </source>
</reference>
<dbReference type="SUPFAM" id="SSF51120">
    <property type="entry name" value="beta-Roll"/>
    <property type="match status" value="1"/>
</dbReference>
<evidence type="ECO:0000313" key="4">
    <source>
        <dbReference type="EMBL" id="SHI03713.1"/>
    </source>
</evidence>
<proteinExistence type="predicted"/>
<dbReference type="CDD" id="cd00198">
    <property type="entry name" value="vWFA"/>
    <property type="match status" value="1"/>
</dbReference>
<dbReference type="STRING" id="299255.SAMN02745129_3730"/>
<evidence type="ECO:0000259" key="3">
    <source>
        <dbReference type="PROSITE" id="PS50234"/>
    </source>
</evidence>
<dbReference type="InterPro" id="IPR040853">
    <property type="entry name" value="RapA2_cadherin-like"/>
</dbReference>
<dbReference type="NCBIfam" id="TIGR03661">
    <property type="entry name" value="T1SS_VCA0849"/>
    <property type="match status" value="1"/>
</dbReference>
<dbReference type="OrthoDB" id="9813456at2"/>
<dbReference type="Pfam" id="PF13519">
    <property type="entry name" value="VWA_2"/>
    <property type="match status" value="1"/>
</dbReference>
<dbReference type="EMBL" id="FQXG01000006">
    <property type="protein sequence ID" value="SHI03713.1"/>
    <property type="molecule type" value="Genomic_DNA"/>
</dbReference>
<dbReference type="Pfam" id="PF00353">
    <property type="entry name" value="HemolysinCabind"/>
    <property type="match status" value="2"/>
</dbReference>
<dbReference type="GO" id="GO:0005509">
    <property type="term" value="F:calcium ion binding"/>
    <property type="evidence" value="ECO:0007669"/>
    <property type="project" value="InterPro"/>
</dbReference>
<sequence>MQVQTIQHSLTIRQIHGADSVRVIAVDGTESLRFAGDLLSPGEQVYLADGVQLETAQPNAQGTETIDPEVAALQQLLMQGADLEELPDTAAGQVGAQGQESFIKVDRNAVETQTQGGYQTAAADPTDALSFRDSGAPLLGPDADIAPIISAGEGAVIEDTLLTADGQLSANDSDNPDLAFVADTLAGSYGSLTVDANGNWTYTLAQNATVDALTDGEQVTDVITVTLTDGSETQVTITVTGTDDAPVISEDTGSVTEDTDLVATGTLTATDSDNPDLAFVADTIAGSYGSLTVDANGNWTYTLAQNATVDALIDGEQVTDVITVTLNDGSETQVTITVTGTDDAPVISEDIGSVTEDTALTAEGQLTATDADNPDLAFVADTLSGSYGSLTVDAQGNWTYTLAQNATVDALTDGEQVTDVITVTLTDGSETQVTITVTGTDDAPVISEDSGSVTEDTDLIAEGQLTATDADNPDLAFVADTLAGSYGSLSVDANGNWTYTLAQNATVDALTDGEQVTDVITVTLTDGSETQVTITVTGTDDAPVISEDSGSVTEDTVLTAEGQLTATDADNPDLAFVADTLAGSYGSLVVDANGNWTYTLAQNATVDALTDGEQVTDVITVTLTDGSETQVTITVTGTDDAPVISEDSGSVTEDTVLTADGQLTATDADNPDLAFVADTLTGSYGSLVVDASGNWTYTLAQNATVDALTDGEQVTDVITVTLTDGSQTQVTITVTGTDDAPVISEDSGSVTEDTVLTAEGQLSATDADNPDLAFVADTLAGSYGSLTLDANGNWTYTLAQNATVDALTDGEQVTDVITVTLTDGSQTQVTITVTGTDDAPVISQDTGSVTEDTVLTAEGQLTATDADNPDLAFVADTLAGSYGSLVVDAQGNWTYTLAQNATVDALTDGEQVTDVITVTLTDGSETQVTITVTGTDDAPVISEDSGSVTEDTVLTAEGQLTATDADNPDLAFVADTLAGSYGSLVVDANGNWTYTLAQNATIDALTDGEQVTDVITVTLTDGSETQVTITVTGTDDAPVISEDSGSVTEDTVLTAEGQLTATDADNPDLAFVADTLAGSYGSLVVDANGNWTYTLAQNATVDALTDGEQVTDVITVTLTDGSQTQVTITVTGTDDAPVISEDSGSVTEDTVLTAEGQLSATDADNPDLAFVADTIAGSYGSLVVDANGNWTYTLAQNATVDALTDGEQVTDVITVTLTDGSETQVTITVTGTDDAPVISEDSGSVTEDTVLTAEGQLTATDADNPDLAFVADTLAGSYGSLVVDANGNWTYTLAQNATVDALADGEQVTDVITVTLTDGSETQVTITVTGTDDAPVISEDSGSVTEDTVLTADGQLTATDADNPDLAFVADTLAGSYGSLVVDAQGNWTYTLAQNATVDALADGEQVTDVITVTLTDGSETQVTITVTGTNDAPSISADSGSVTEDIDVNNGMLATGGDLNLVLGADDSNTTLSFEADGDDYLGTFVVNDDGSWSFSVDNSLDAIQQLGPDDSLVQTYTVTVDDGQGGVLSQTVTVTIQGTGELEGGDLAGITLDDAATEGNQTDTQTTTLTFTLGVFAIAAYAFGDTDGIQIDGLDGSLSWQVVSGSLVGYLDGDLQQPMISLSLQDLGDGNVSVQATLMENLQHQVDLDQLTISGIEVVATDAGGNSASGQVNLTVLDDGISLVAGDLQGENAANYHGEGTLELEGVDQGYSADFNPTIAKLMGDSYQGEAFTDSGLTSNGYSVFYYVDPANPDVLIAYLDTNDVPSAYQGEDGANGQQLIFTLTADPDNGSYSIDGHVSIDSLETIEIAGVEGATGGNGPILYIGYDSTTGAFDVEYNAADIAPNFELAFTLTARSNDGSEGKVNGNNNGVGIDNAFIQDDEVLIVDYQQDVAATSVSFAGADEIAYRAFDADGNLLDEGTIRSGEVIENVGSISYIELMSAGSGSEFRFQFSGTSAETIVSTTKDVTLDFTLGVTDSDGDTVEDDFTIELAAPGPDNQGDDIILGDAGGSELQEQPLDYNYVIMIDTSESLYTWELQEVKAAVTNMLNSMKDHPGTVTVKLIGFAKNVDGQSQDTFDVTDPDQLASAQAFVEALFSRGVTNYEAAFQEAIDWLQGDAPAADETHTFLITDGIPTANLRGDDANGTQSGNSERAIKHLLGQANNDSQDEVALLNSLSNSLRAVGFGMDPDQLLTDAVDLTGDGQPDNVTTQLLMDHIDSSGAAQLLEGSNGLDQTLQNLVELTLDGVGRQLLDGGAGNDILFGDSPNTDELAQQQGLDLPPGSGTKVFEALEQDPANNWSREDTLNYVRTHHQTLSQESVDSGGQGRDGGDDILYGGAGDDILYGQEGDDLLVGGLGSDLLSGGSGADTFAWRDGDADGSLDTVVDFSRADGDRLDLSDLLVGEEQGDLTDYLNVSTDGTDTTIEVTPTGVGAPSLTIVLEGNQYQDLDALLQDGALVLDSAQPSANNAAGGPAIDVAPQQNELLP</sequence>
<dbReference type="InterPro" id="IPR019960">
    <property type="entry name" value="T1SS_VCA0849"/>
</dbReference>
<dbReference type="Gene3D" id="3.40.50.410">
    <property type="entry name" value="von Willebrand factor, type A domain"/>
    <property type="match status" value="1"/>
</dbReference>
<dbReference type="InterPro" id="IPR002035">
    <property type="entry name" value="VWF_A"/>
</dbReference>
<dbReference type="InterPro" id="IPR011049">
    <property type="entry name" value="Serralysin-like_metalloprot_C"/>
</dbReference>
<dbReference type="NCBIfam" id="TIGR01965">
    <property type="entry name" value="VCBS_repeat"/>
    <property type="match status" value="14"/>
</dbReference>
<dbReference type="PRINTS" id="PR00313">
    <property type="entry name" value="CABNDNGRPT"/>
</dbReference>
<protein>
    <submittedName>
        <fullName evidence="4">Type I secretion C-terminal target domain (VC_A0849 subclass)</fullName>
    </submittedName>
</protein>
<dbReference type="RefSeq" id="WP_073325984.1">
    <property type="nucleotide sequence ID" value="NZ_FQXG01000006.1"/>
</dbReference>
<feature type="domain" description="VWFA" evidence="3">
    <location>
        <begin position="2024"/>
        <end position="2242"/>
    </location>
</feature>
<gene>
    <name evidence="4" type="ORF">SAMN02745129_3730</name>
</gene>
<organism evidence="4 5">
    <name type="scientific">Ferrimonas marina</name>
    <dbReference type="NCBI Taxonomy" id="299255"/>
    <lineage>
        <taxon>Bacteria</taxon>
        <taxon>Pseudomonadati</taxon>
        <taxon>Pseudomonadota</taxon>
        <taxon>Gammaproteobacteria</taxon>
        <taxon>Alteromonadales</taxon>
        <taxon>Ferrimonadaceae</taxon>
        <taxon>Ferrimonas</taxon>
    </lineage>
</organism>
<dbReference type="InterPro" id="IPR036465">
    <property type="entry name" value="vWFA_dom_sf"/>
</dbReference>
<dbReference type="PROSITE" id="PS00330">
    <property type="entry name" value="HEMOLYSIN_CALCIUM"/>
    <property type="match status" value="2"/>
</dbReference>
<dbReference type="SMART" id="SM00327">
    <property type="entry name" value="VWA"/>
    <property type="match status" value="1"/>
</dbReference>